<accession>A0A160TMN2</accession>
<organism evidence="1">
    <name type="scientific">hydrothermal vent metagenome</name>
    <dbReference type="NCBI Taxonomy" id="652676"/>
    <lineage>
        <taxon>unclassified sequences</taxon>
        <taxon>metagenomes</taxon>
        <taxon>ecological metagenomes</taxon>
    </lineage>
</organism>
<dbReference type="EMBL" id="CZQE01000174">
    <property type="protein sequence ID" value="CUS44739.1"/>
    <property type="molecule type" value="Genomic_DNA"/>
</dbReference>
<reference evidence="1" key="1">
    <citation type="submission" date="2015-10" db="EMBL/GenBank/DDBJ databases">
        <authorList>
            <person name="Gilbert D.G."/>
        </authorList>
    </citation>
    <scope>NUCLEOTIDE SEQUENCE</scope>
</reference>
<dbReference type="GO" id="GO:0016301">
    <property type="term" value="F:kinase activity"/>
    <property type="evidence" value="ECO:0007669"/>
    <property type="project" value="UniProtKB-KW"/>
</dbReference>
<dbReference type="AlphaFoldDB" id="A0A160TMN2"/>
<dbReference type="InterPro" id="IPR027417">
    <property type="entry name" value="P-loop_NTPase"/>
</dbReference>
<proteinExistence type="predicted"/>
<gene>
    <name evidence="1" type="ORF">MGWOODY_Smn3142</name>
</gene>
<dbReference type="SUPFAM" id="SSF53795">
    <property type="entry name" value="PEP carboxykinase-like"/>
    <property type="match status" value="1"/>
</dbReference>
<keyword evidence="1" id="KW-0418">Kinase</keyword>
<keyword evidence="1" id="KW-0808">Transferase</keyword>
<name>A0A160TMN2_9ZZZZ</name>
<evidence type="ECO:0000313" key="1">
    <source>
        <dbReference type="EMBL" id="CUS44739.1"/>
    </source>
</evidence>
<protein>
    <submittedName>
        <fullName evidence="1">Serine kinase of the HPr protein, regulates carbohydrate metabolism</fullName>
    </submittedName>
</protein>
<dbReference type="Gene3D" id="3.40.50.300">
    <property type="entry name" value="P-loop containing nucleotide triphosphate hydrolases"/>
    <property type="match status" value="1"/>
</dbReference>
<sequence length="279" mass="28925">MPGLPDIVLREVATLPSSLPGGEPAGQYSEARPGELLIVIPALGSFLIRGGRSVDFSIDPAADRGIFTQVMNGSARAALIHQRGEYPLHAASLVPPGGVGAIAICGASGNGKSTLAAALSQRGWALVADDTTRISTATGPPLAWPSSGQIKLWGDACTLIGVAPATLRRVSAVMDKYYLPAPAHAGPVRLSAIFELQPGTAPGCRPVEGADRMGLLLRHACRPQFVKPMGGQRAQFDLVRRMAADCRLFGLGGAKALSVEELADSVAATVAILARERPV</sequence>